<dbReference type="STRING" id="70667.A0A183SH77"/>
<feature type="region of interest" description="Disordered" evidence="2">
    <location>
        <begin position="1"/>
        <end position="25"/>
    </location>
</feature>
<accession>A0A183SH77</accession>
<evidence type="ECO:0000313" key="3">
    <source>
        <dbReference type="EMBL" id="VDL89960.1"/>
    </source>
</evidence>
<dbReference type="Proteomes" id="UP000275846">
    <property type="component" value="Unassembled WGS sequence"/>
</dbReference>
<feature type="compositionally biased region" description="Basic and acidic residues" evidence="2">
    <location>
        <begin position="1"/>
        <end position="18"/>
    </location>
</feature>
<dbReference type="EMBL" id="UYSU01032579">
    <property type="protein sequence ID" value="VDL89960.1"/>
    <property type="molecule type" value="Genomic_DNA"/>
</dbReference>
<keyword evidence="4" id="KW-1185">Reference proteome</keyword>
<feature type="coiled-coil region" evidence="1">
    <location>
        <begin position="46"/>
        <end position="73"/>
    </location>
</feature>
<organism evidence="5">
    <name type="scientific">Schistocephalus solidus</name>
    <name type="common">Tapeworm</name>
    <dbReference type="NCBI Taxonomy" id="70667"/>
    <lineage>
        <taxon>Eukaryota</taxon>
        <taxon>Metazoa</taxon>
        <taxon>Spiralia</taxon>
        <taxon>Lophotrochozoa</taxon>
        <taxon>Platyhelminthes</taxon>
        <taxon>Cestoda</taxon>
        <taxon>Eucestoda</taxon>
        <taxon>Diphyllobothriidea</taxon>
        <taxon>Diphyllobothriidae</taxon>
        <taxon>Schistocephalus</taxon>
    </lineage>
</organism>
<dbReference type="WBParaSite" id="SSLN_0000368201-mRNA-1">
    <property type="protein sequence ID" value="SSLN_0000368201-mRNA-1"/>
    <property type="gene ID" value="SSLN_0000368201"/>
</dbReference>
<dbReference type="AlphaFoldDB" id="A0A183SH77"/>
<reference evidence="5" key="1">
    <citation type="submission" date="2016-06" db="UniProtKB">
        <authorList>
            <consortium name="WormBaseParasite"/>
        </authorList>
    </citation>
    <scope>IDENTIFICATION</scope>
</reference>
<evidence type="ECO:0000313" key="4">
    <source>
        <dbReference type="Proteomes" id="UP000275846"/>
    </source>
</evidence>
<reference evidence="3 4" key="2">
    <citation type="submission" date="2018-11" db="EMBL/GenBank/DDBJ databases">
        <authorList>
            <consortium name="Pathogen Informatics"/>
        </authorList>
    </citation>
    <scope>NUCLEOTIDE SEQUENCE [LARGE SCALE GENOMIC DNA]</scope>
    <source>
        <strain evidence="3 4">NST_G2</strain>
    </source>
</reference>
<evidence type="ECO:0000256" key="2">
    <source>
        <dbReference type="SAM" id="MobiDB-lite"/>
    </source>
</evidence>
<proteinExistence type="predicted"/>
<sequence>MEVGKRPDRARVSVDDNHAAGNSAVPGKVDYNIIQGLVESPANDPKERISADLEQFQELINEMLQQLEDITILKAFRLRSNLNVTLQTRPRLLKPDYSPAERMKIRELALGVKTRRPKEEQTLIIYKDEIVKRLSVPLMIKPVRMTAHLLK</sequence>
<protein>
    <submittedName>
        <fullName evidence="3 5">Uncharacterized protein</fullName>
    </submittedName>
</protein>
<evidence type="ECO:0000256" key="1">
    <source>
        <dbReference type="SAM" id="Coils"/>
    </source>
</evidence>
<keyword evidence="1" id="KW-0175">Coiled coil</keyword>
<evidence type="ECO:0000313" key="5">
    <source>
        <dbReference type="WBParaSite" id="SSLN_0000368201-mRNA-1"/>
    </source>
</evidence>
<name>A0A183SH77_SCHSO</name>
<gene>
    <name evidence="3" type="ORF">SSLN_LOCUS3575</name>
</gene>